<proteinExistence type="predicted"/>
<evidence type="ECO:0000313" key="1">
    <source>
        <dbReference type="EMBL" id="SVA05700.1"/>
    </source>
</evidence>
<gene>
    <name evidence="1" type="ORF">METZ01_LOCUS58554</name>
</gene>
<name>A0A381SNU5_9ZZZZ</name>
<dbReference type="EMBL" id="UINC01003367">
    <property type="protein sequence ID" value="SVA05700.1"/>
    <property type="molecule type" value="Genomic_DNA"/>
</dbReference>
<organism evidence="1">
    <name type="scientific">marine metagenome</name>
    <dbReference type="NCBI Taxonomy" id="408172"/>
    <lineage>
        <taxon>unclassified sequences</taxon>
        <taxon>metagenomes</taxon>
        <taxon>ecological metagenomes</taxon>
    </lineage>
</organism>
<sequence length="44" mass="4633">MSCQASLVVQDNGSVSSTLENIVGTQMNSLLKHATNVGDKKTIL</sequence>
<accession>A0A381SNU5</accession>
<protein>
    <submittedName>
        <fullName evidence="1">Uncharacterized protein</fullName>
    </submittedName>
</protein>
<reference evidence="1" key="1">
    <citation type="submission" date="2018-05" db="EMBL/GenBank/DDBJ databases">
        <authorList>
            <person name="Lanie J.A."/>
            <person name="Ng W.-L."/>
            <person name="Kazmierczak K.M."/>
            <person name="Andrzejewski T.M."/>
            <person name="Davidsen T.M."/>
            <person name="Wayne K.J."/>
            <person name="Tettelin H."/>
            <person name="Glass J.I."/>
            <person name="Rusch D."/>
            <person name="Podicherti R."/>
            <person name="Tsui H.-C.T."/>
            <person name="Winkler M.E."/>
        </authorList>
    </citation>
    <scope>NUCLEOTIDE SEQUENCE</scope>
</reference>
<dbReference type="AlphaFoldDB" id="A0A381SNU5"/>